<dbReference type="FunFam" id="2.60.120.920:FF:000030">
    <property type="entry name" value="probable E3 ubiquitin-protein ligase HECTD4 isoform X2"/>
    <property type="match status" value="1"/>
</dbReference>
<reference evidence="6" key="1">
    <citation type="submission" date="2025-08" db="UniProtKB">
        <authorList>
            <consortium name="Ensembl"/>
        </authorList>
    </citation>
    <scope>IDENTIFICATION</scope>
</reference>
<evidence type="ECO:0000259" key="5">
    <source>
        <dbReference type="PROSITE" id="PS50237"/>
    </source>
</evidence>
<dbReference type="Gene3D" id="3.30.2160.10">
    <property type="entry name" value="Hect, E3 ligase catalytic domain"/>
    <property type="match status" value="1"/>
</dbReference>
<evidence type="ECO:0000256" key="1">
    <source>
        <dbReference type="ARBA" id="ARBA00022679"/>
    </source>
</evidence>
<dbReference type="InterPro" id="IPR043136">
    <property type="entry name" value="B30.2/SPRY_sf"/>
</dbReference>
<dbReference type="InterPro" id="IPR035781">
    <property type="entry name" value="SPRY_HECTD4"/>
</dbReference>
<organism evidence="6 7">
    <name type="scientific">Cyprinus carpio</name>
    <name type="common">Common carp</name>
    <dbReference type="NCBI Taxonomy" id="7962"/>
    <lineage>
        <taxon>Eukaryota</taxon>
        <taxon>Metazoa</taxon>
        <taxon>Chordata</taxon>
        <taxon>Craniata</taxon>
        <taxon>Vertebrata</taxon>
        <taxon>Euteleostomi</taxon>
        <taxon>Actinopterygii</taxon>
        <taxon>Neopterygii</taxon>
        <taxon>Teleostei</taxon>
        <taxon>Ostariophysi</taxon>
        <taxon>Cypriniformes</taxon>
        <taxon>Cyprinidae</taxon>
        <taxon>Cyprininae</taxon>
        <taxon>Cyprinus</taxon>
    </lineage>
</organism>
<dbReference type="GO" id="GO:0042593">
    <property type="term" value="P:glucose homeostasis"/>
    <property type="evidence" value="ECO:0007669"/>
    <property type="project" value="TreeGrafter"/>
</dbReference>
<feature type="region of interest" description="Disordered" evidence="4">
    <location>
        <begin position="1765"/>
        <end position="1789"/>
    </location>
</feature>
<dbReference type="Ensembl" id="ENSCCRT00020124490.1">
    <property type="protein sequence ID" value="ENSCCRP00020114104.1"/>
    <property type="gene ID" value="ENSCCRG00020051636.1"/>
</dbReference>
<feature type="compositionally biased region" description="Acidic residues" evidence="4">
    <location>
        <begin position="2498"/>
        <end position="2509"/>
    </location>
</feature>
<evidence type="ECO:0000256" key="3">
    <source>
        <dbReference type="PROSITE-ProRule" id="PRU00104"/>
    </source>
</evidence>
<feature type="region of interest" description="Disordered" evidence="4">
    <location>
        <begin position="1876"/>
        <end position="1899"/>
    </location>
</feature>
<feature type="compositionally biased region" description="Basic and acidic residues" evidence="4">
    <location>
        <begin position="3037"/>
        <end position="3067"/>
    </location>
</feature>
<dbReference type="PANTHER" id="PTHR46435:SF1">
    <property type="entry name" value="E3 UBIQUITIN-PROTEIN LIGASE HECTD4-RELATED"/>
    <property type="match status" value="1"/>
</dbReference>
<dbReference type="SUPFAM" id="SSF56204">
    <property type="entry name" value="Hect, E3 ligase catalytic domain"/>
    <property type="match status" value="1"/>
</dbReference>
<evidence type="ECO:0000256" key="4">
    <source>
        <dbReference type="SAM" id="MobiDB-lite"/>
    </source>
</evidence>
<evidence type="ECO:0000313" key="7">
    <source>
        <dbReference type="Proteomes" id="UP000694701"/>
    </source>
</evidence>
<dbReference type="Gene3D" id="2.60.120.920">
    <property type="match status" value="1"/>
</dbReference>
<dbReference type="Gene3D" id="3.90.1750.10">
    <property type="entry name" value="Hect, E3 ligase catalytic domains"/>
    <property type="match status" value="1"/>
</dbReference>
<dbReference type="PANTHER" id="PTHR46435">
    <property type="entry name" value="E3 UBIQUITIN-PROTEIN LIGASE HECTD4-RELATED"/>
    <property type="match status" value="1"/>
</dbReference>
<keyword evidence="1" id="KW-0808">Transferase</keyword>
<name>A0A8C2KSV4_CYPCA</name>
<accession>A0A8C2KSV4</accession>
<feature type="domain" description="HECT" evidence="5">
    <location>
        <begin position="3304"/>
        <end position="3663"/>
    </location>
</feature>
<feature type="compositionally biased region" description="Polar residues" evidence="4">
    <location>
        <begin position="1765"/>
        <end position="1777"/>
    </location>
</feature>
<dbReference type="CDD" id="cd13735">
    <property type="entry name" value="SPRY_HECT_like"/>
    <property type="match status" value="1"/>
</dbReference>
<proteinExistence type="predicted"/>
<feature type="active site" description="Glycyl thioester intermediate" evidence="3">
    <location>
        <position position="3631"/>
    </location>
</feature>
<evidence type="ECO:0000313" key="6">
    <source>
        <dbReference type="Ensembl" id="ENSCCRP00020114104.1"/>
    </source>
</evidence>
<dbReference type="Pfam" id="PF00632">
    <property type="entry name" value="HECT"/>
    <property type="match status" value="1"/>
</dbReference>
<dbReference type="PROSITE" id="PS50237">
    <property type="entry name" value="HECT"/>
    <property type="match status" value="1"/>
</dbReference>
<evidence type="ECO:0000256" key="2">
    <source>
        <dbReference type="ARBA" id="ARBA00022786"/>
    </source>
</evidence>
<dbReference type="InterPro" id="IPR000569">
    <property type="entry name" value="HECT_dom"/>
</dbReference>
<feature type="region of interest" description="Disordered" evidence="4">
    <location>
        <begin position="2489"/>
        <end position="2509"/>
    </location>
</feature>
<keyword evidence="2 3" id="KW-0833">Ubl conjugation pathway</keyword>
<protein>
    <submittedName>
        <fullName evidence="6">HECT domain E3 ubiquitin protein ligase 4</fullName>
    </submittedName>
</protein>
<dbReference type="Gene3D" id="3.30.2410.10">
    <property type="entry name" value="Hect, E3 ligase catalytic domain"/>
    <property type="match status" value="1"/>
</dbReference>
<sequence length="3663" mass="403766">MAAGTDQAPFTSRVGLLLVFPLLQSQTRHDPALCGVTAEVLLTCLRDCQPLSLGKEPADCLNGLERLLCSWLEERSEPEGAAQARPLLTQQQRQNAAAALVALSCARGSLKTFIHTVHLLQKQTELGQLPVADVLYRLLLLEGGPGSPSCLLGAKHSVSWGFEDMLPTPESSAAGAESKDTDLGRSLATDGFYLYSTNSFGKGLSKLGSGQHGTLRGFVYCRNEELEAGWLAHSSGFLLHRPASFDTKPHQLCQVIDPFTLQVSQVVAMPLHHFPVGSSLTSLLTKITYKQRSPNVLTESGLCVASPIQDRVILSRKEGESSKCLNELLLSRMSRFRASHSSTLAALTGSAITNPVKEEQSVNTSCGLSIKTLRKTPMYVCGTYLVMLAPAPGVAGSSATRSLFGGSSGLSSLKILASSLVFNLADGQFSSRSDLVDAPGSSLGRGAQVAGLGACYDALNNLIWTCSSDYMDQWCNPGNQAFHHVCQRLGVSHVISQPKEEMIDTSRVISQLLHHVGAMCIHQLNLLAASSNLHLGTFIGKQLMEACHFSSICDVMEKAMVNGDTCIIRCILVVFQVVFQFFNLNAEQNRDGVKRSGLLLWQLLMAPHDQIEPDIQREVCLAISSGLNTLYQSESELNNLLKFVFTEGEKNSGLSQLRDVILNNLANQLQKNRFGSEDDDHYRLKDELLQCILKTVVRESCLLITKCQTVSKEDLQKLLSTVPVASPSLRYLMAVQNHLLSNTILLHPDDIDDSDSSLQGETMKVQVNIPFKNPTFSLIGYCGLCQKIEENCVNSRVTKDVLEQLTKATILGQLLPVLLTSLMHPNLQTLTLADALMPQLVQLVLYTSQVLYYLMDAHSYHMHLFDQKCSKISNIILEEREEPGFLTGLKIPAPWAAGKTVETAHPVRDNYKFKETVHIPGARCLYLRFDPRCSSQYDYDKLVIYAGPNTNSRKVSEYGGNTMGYGSRSVLGTGWPKDLVKVRISDAVLKGKVEGDTVTFSFEMRSGREHNTPDKAMWGFSCTVRAQESSEDVSGGLPFLADLALGLSVLACAMLRILYKGPDITREEEACHDLLCSKLLQRCQWQVEANGALSPALTPSPSPLPLTIDEEREFTYPSDILVPPPGPMPSACCELPRIHLPPGIMGRLRELSGRGRPQFRPSIKEVMRPDVMEEVIVSCVIKHLGLVDALQSLVNFQYREMHREEHNLLCKIMAETFKKINAMERQLQSVAELEQKWQNEAEEAQQGKLENNSPFFHDYHFFENKMKELELLCSLKEVPLDCTDPENAVMALREKFFHEVNSTQQQRSSVPLTKTKALVKSLINRSELLLHVTIAPQCKSLSTTPTCTPACKSVSDTKSHPIVKQPVFLRSMSAPSDLEMIANSDVEFTHGAQRRLHPSSHRSSSFTLLQSLTIEDSKDKPTYSVLLGQLFAFIGTTPDQTVSSSSFLSAAQTRWRRGRTRRQALVHMRELLTAAVRVGGVTHLVGPVTMVLQGGPRVEELTCGGMMEQVQEAFGETMTSVVSLCARYPIACANSIGLLCTIPYTRSEEQCLVRSGLVQLMDRLCSLSSQRDSSSSEKQTKKQKVATMAWAAFQVLANRCIEWEKVEGGSTDAVHSGLARQVSSLLTNHLARATDCCGNQAAGNDALQDVLSLLNDLSRSHIGKTILSQPACVSKLLSLLLDQRPSPKLVLIILQLCRAALPLMSVEDCGNVALPSWSYSAYALDAEQQEASDPAFRIASLLLAKLADYVVPGCQTLLSPSASEADTSLTRTCPKSSAKTDRDASEEGEAVDGKLSIFIHKREDQSSHEVLQPLLSSSEGRPFRLGTGANMEKVVKMDRDMTKSGCCEVITEEASSALRKANKWAQSGLIVSVGPPIESTGQENAGISTTGDKKKSAQSTVCRERNAELARSDPVRPFISGHVANSMAAEVIALLHSLLTAPESNTAQIWTSTAEKVLSRALMYIPQLGKYAESILESGNSSGRKLAKLQAIGRQAVAALCALGGFKETIKIGSEVQVVGKGVLDSVGVVISINEQEGMATVRFPSCEYRRTSKASDILTVPISRLCTPRSEALPLHKLSITEKVVQAVQSMLLPQEGSLSIHTSLPASGDGSSPVMAVVRLLAEIRTRACLVMAQLLEDSSFCEEFIQQCPAAVEVLNLIAQECSPGERLVMVEAQCERVRMLYRDCARPPPPPVQTDQRQPKEITWCPSRVFPPVRACMFSSHLTSVTFLADPSAGGGLPRGTFIYATSPVPVQAPSFYWEIEVVSFGDSEDDSGPVVSFGFSPEAEKRDGAWTSPVGTCLFHNNGRAVHYNGSSLLQWKSVRLDVALLPGDVAGIGWERLEGTPPPPGQPPKGRVYFTYCGQRLAPYLEDVAGGMWPVVHIQKKNTKIHANFGSRLFAFAEGQAHRNAADLCMDLSEEISANFEALPFAMASDSDNDAGTSVASDSGSHGPPCRIAAVVTAQQQYSSDASCHYKLELSYENLVVSGPNAHPPPIADDESDDEDDEDIPREDHYALLVKAWESKVFPTIRRRFRNEAERKSGLDQIKGALQLGMVDIARQTVEFLYEENGGIPRDLYLPTIEDIKDEANKFTIDKVRKGLTVGIRCPEGNNSSSSTALPKFAIRGMLKTFGLHGVVLDVDSASELVQVETYLRSEGVLVRYWYPIEMLERPPAGSRRAAANGLVSLDSSNIQIHRELLRCESALARLYCRMALLNIFAPMSPHTFTRLFHIPAVRDITLEHLQLLSNQLLAPPLPDGRISSNSILLAQSVLHELQGESCSPTELFYQGNAQSIREWLTVAISRALHQGEDSLLELTKQICCFLQCLGKKKIITTIKQNDLKIDLKVEKIRASLFNSSDLIGLSNLEREEELMEMTNEEILTASSVNQSLFDTQGSSALEEYFLDKSIRGDKLVPEARDVLTDIFKSCIYAEQVLSSVPTKPVKVSDIYLSKEQMNSQTPGNLLHVFFTHVRPPKKVLDDQLTQILRKYGTVKANKNKHSKAGKEQHQGKVVSTKRPITKPPAKEKSMLNSVRTVLSEKKTVLKSKSPEKTKPDEKDPEKSPAKKLEVPEEKFLTLEGFYKFTLDRAKQDIRSVWRAILSCGYDLHFERCTCIDSRHAQRASRKWTFEMDFALVQFVNRLCRHLAITPARLHPHEVYLDAKDTPDPQVACLIGVPVESLRLRFALLQSLNSTLESFFLPLVEQRLTQTYQNSIAALLCEAKGLIFYDTKVTFMNRVLNASVQRTADHAAPEITLDPLEIVGGETRAAENTYFCQAARQLSCVPSSQLCVRIASGGDPTYAFNIRFTGEEVHGTSGSFRHFLWQVCKELQSSALSLLLPCPSAAANRNKGKFVLTPCPITFAEEQLLNFFGQLLGIAIRADVPLPLDLLGSFWKGLVGEALDPEADFREADLLTYNYIKKFENLADEAELEALCAEVSSQSHMGESPDSPSRPCCTFTYITMTGEEVELCHGGRDIAVSWENKDVYVRAVRELRLRELQNEECMSAVRAGLGSIIPLQLLTLLSPAEVELRTCGLPDINLEFLKAHTMYQVGLMETDQHIEFFWAALEVFTQEELSKFIKFACNQERIPFTCPCKDGGPDTAHVPPYPMKIAPPDGAVGSADLRYIRVETCMFMVKLPQYSSLDVMLEKLRYAIHYREDPLSG</sequence>
<dbReference type="SMART" id="SM00119">
    <property type="entry name" value="HECTc"/>
    <property type="match status" value="1"/>
</dbReference>
<feature type="region of interest" description="Disordered" evidence="4">
    <location>
        <begin position="2995"/>
        <end position="3067"/>
    </location>
</feature>
<dbReference type="InterPro" id="IPR043366">
    <property type="entry name" value="HECTD4"/>
</dbReference>
<feature type="compositionally biased region" description="Polar residues" evidence="4">
    <location>
        <begin position="1879"/>
        <end position="1890"/>
    </location>
</feature>
<dbReference type="Proteomes" id="UP000694701">
    <property type="component" value="Unplaced"/>
</dbReference>
<dbReference type="GO" id="GO:0004842">
    <property type="term" value="F:ubiquitin-protein transferase activity"/>
    <property type="evidence" value="ECO:0007669"/>
    <property type="project" value="InterPro"/>
</dbReference>
<dbReference type="InterPro" id="IPR035983">
    <property type="entry name" value="Hect_E3_ubiquitin_ligase"/>
</dbReference>